<dbReference type="Gene3D" id="2.60.40.10">
    <property type="entry name" value="Immunoglobulins"/>
    <property type="match status" value="1"/>
</dbReference>
<dbReference type="NCBIfam" id="NF038114">
    <property type="entry name" value="rightmost"/>
    <property type="match status" value="1"/>
</dbReference>
<keyword evidence="4" id="KW-1185">Reference proteome</keyword>
<dbReference type="PROSITE" id="PS50825">
    <property type="entry name" value="HYR"/>
    <property type="match status" value="1"/>
</dbReference>
<accession>A0A318S168</accession>
<dbReference type="PANTHER" id="PTHR24273">
    <property type="entry name" value="FI04643P-RELATED"/>
    <property type="match status" value="1"/>
</dbReference>
<sequence>MDSRGNVSDIVSKTIEVQDTTAPALVMPSDLSFDLLANEATKSVKLPVVEAIDLVDPAAAVTCKLGDAPVTATMPFGPGVHKISCTAQDATGNVSDTHEYSITVKDVTAPTLTMPDTIVHNLAANTATFAFTVLGPTTVNDAVDASPTVACTPAKDSQASLGVGTHTINCTAKDASGNIGKGSYNVTVKDVTAPTLSLNNLTVNGGNAPTMAVTYPTANVNATDAVDSTPTIECSPSSGAMFPIGTTYVSCTAQDDAGNHSTPSTFTVTVLDKVAPTVNVPSNITTTATGASGAAVKYIVTATDVISGDVTARVQCNPPSGSTFAVTSGVHTVTCTATDEAGNKSAPASFTVEVNYAFNGFFQPVDMGGIFNKAKAGSAIPVKFTLGGDQGLEVLAGTPIIVGVACPSGTANVDLVEETVVASNSGLKWDGTQYVYVWKTDSRWAGQCLQLSVLLKDGSIAKTALFQLTK</sequence>
<dbReference type="EMBL" id="QJSX01000016">
    <property type="protein sequence ID" value="PYE51065.1"/>
    <property type="molecule type" value="Genomic_DNA"/>
</dbReference>
<protein>
    <submittedName>
        <fullName evidence="3">HYR domain-containing protein</fullName>
    </submittedName>
</protein>
<evidence type="ECO:0000256" key="1">
    <source>
        <dbReference type="ARBA" id="ARBA00022737"/>
    </source>
</evidence>
<name>A0A318S168_9DEIO</name>
<reference evidence="3 4" key="1">
    <citation type="submission" date="2018-06" db="EMBL/GenBank/DDBJ databases">
        <title>Genomic Encyclopedia of Type Strains, Phase IV (KMG-IV): sequencing the most valuable type-strain genomes for metagenomic binning, comparative biology and taxonomic classification.</title>
        <authorList>
            <person name="Goeker M."/>
        </authorList>
    </citation>
    <scope>NUCLEOTIDE SEQUENCE [LARGE SCALE GENOMIC DNA]</scope>
    <source>
        <strain evidence="3 4">DSM 18048</strain>
    </source>
</reference>
<evidence type="ECO:0000259" key="2">
    <source>
        <dbReference type="PROSITE" id="PS50825"/>
    </source>
</evidence>
<comment type="caution">
    <text evidence="3">The sequence shown here is derived from an EMBL/GenBank/DDBJ whole genome shotgun (WGS) entry which is preliminary data.</text>
</comment>
<dbReference type="Pfam" id="PF02494">
    <property type="entry name" value="HYR"/>
    <property type="match status" value="3"/>
</dbReference>
<dbReference type="InterPro" id="IPR003410">
    <property type="entry name" value="HYR_dom"/>
</dbReference>
<dbReference type="InterPro" id="IPR013783">
    <property type="entry name" value="Ig-like_fold"/>
</dbReference>
<organism evidence="3 4">
    <name type="scientific">Deinococcus yavapaiensis KR-236</name>
    <dbReference type="NCBI Taxonomy" id="694435"/>
    <lineage>
        <taxon>Bacteria</taxon>
        <taxon>Thermotogati</taxon>
        <taxon>Deinococcota</taxon>
        <taxon>Deinococci</taxon>
        <taxon>Deinococcales</taxon>
        <taxon>Deinococcaceae</taxon>
        <taxon>Deinococcus</taxon>
    </lineage>
</organism>
<feature type="domain" description="HYR" evidence="2">
    <location>
        <begin position="183"/>
        <end position="272"/>
    </location>
</feature>
<gene>
    <name evidence="3" type="ORF">DES52_116132</name>
</gene>
<evidence type="ECO:0000313" key="4">
    <source>
        <dbReference type="Proteomes" id="UP000248326"/>
    </source>
</evidence>
<proteinExistence type="predicted"/>
<dbReference type="PANTHER" id="PTHR24273:SF32">
    <property type="entry name" value="HYALIN"/>
    <property type="match status" value="1"/>
</dbReference>
<dbReference type="Proteomes" id="UP000248326">
    <property type="component" value="Unassembled WGS sequence"/>
</dbReference>
<evidence type="ECO:0000313" key="3">
    <source>
        <dbReference type="EMBL" id="PYE51065.1"/>
    </source>
</evidence>
<keyword evidence="1" id="KW-0677">Repeat</keyword>
<dbReference type="AlphaFoldDB" id="A0A318S168"/>